<dbReference type="GO" id="GO:0003924">
    <property type="term" value="F:GTPase activity"/>
    <property type="evidence" value="ECO:0007669"/>
    <property type="project" value="UniProtKB-UniRule"/>
</dbReference>
<organism evidence="9 10">
    <name type="scientific">Geodia barretti</name>
    <name type="common">Barrett's horny sponge</name>
    <dbReference type="NCBI Taxonomy" id="519541"/>
    <lineage>
        <taxon>Eukaryota</taxon>
        <taxon>Metazoa</taxon>
        <taxon>Porifera</taxon>
        <taxon>Demospongiae</taxon>
        <taxon>Heteroscleromorpha</taxon>
        <taxon>Tetractinellida</taxon>
        <taxon>Astrophorina</taxon>
        <taxon>Geodiidae</taxon>
        <taxon>Geodia</taxon>
    </lineage>
</organism>
<dbReference type="Gene3D" id="3.40.50.300">
    <property type="entry name" value="P-loop containing nucleotide triphosphate hydrolases"/>
    <property type="match status" value="1"/>
</dbReference>
<dbReference type="GO" id="GO:0043022">
    <property type="term" value="F:ribosome binding"/>
    <property type="evidence" value="ECO:0007669"/>
    <property type="project" value="UniProtKB-UniRule"/>
</dbReference>
<dbReference type="PANTHER" id="PTHR43512:SF4">
    <property type="entry name" value="TRANSLATION FACTOR GUF1 HOMOLOG, CHLOROPLASTIC"/>
    <property type="match status" value="1"/>
</dbReference>
<keyword evidence="5 7" id="KW-0342">GTP-binding</keyword>
<proteinExistence type="inferred from homology"/>
<dbReference type="Gene3D" id="3.30.70.2570">
    <property type="entry name" value="Elongation factor 4, C-terminal domain"/>
    <property type="match status" value="1"/>
</dbReference>
<evidence type="ECO:0000259" key="8">
    <source>
        <dbReference type="PROSITE" id="PS51722"/>
    </source>
</evidence>
<dbReference type="CDD" id="cd03709">
    <property type="entry name" value="lepA_C"/>
    <property type="match status" value="1"/>
</dbReference>
<keyword evidence="7" id="KW-0496">Mitochondrion</keyword>
<evidence type="ECO:0000313" key="9">
    <source>
        <dbReference type="EMBL" id="CAI8040384.1"/>
    </source>
</evidence>
<comment type="caution">
    <text evidence="9">The sequence shown here is derived from an EMBL/GenBank/DDBJ whole genome shotgun (WGS) entry which is preliminary data.</text>
</comment>
<keyword evidence="6 7" id="KW-0472">Membrane</keyword>
<feature type="binding site" evidence="7">
    <location>
        <begin position="33"/>
        <end position="37"/>
    </location>
    <ligand>
        <name>GTP</name>
        <dbReference type="ChEBI" id="CHEBI:37565"/>
    </ligand>
</feature>
<protein>
    <recommendedName>
        <fullName evidence="7">Translation factor GUF1 homolog, mitochondrial</fullName>
        <ecNumber evidence="7">3.6.5.n1</ecNumber>
    </recommendedName>
    <alternativeName>
        <fullName evidence="7">Elongation factor 4 homolog</fullName>
        <shortName evidence="7">EF-4</shortName>
    </alternativeName>
    <alternativeName>
        <fullName evidence="7">GTPase GUF1 homolog</fullName>
    </alternativeName>
    <alternativeName>
        <fullName evidence="7">Ribosomal back-translocase</fullName>
    </alternativeName>
</protein>
<dbReference type="InterPro" id="IPR035647">
    <property type="entry name" value="EFG_III/V"/>
</dbReference>
<dbReference type="GO" id="GO:0005525">
    <property type="term" value="F:GTP binding"/>
    <property type="evidence" value="ECO:0007669"/>
    <property type="project" value="UniProtKB-UniRule"/>
</dbReference>
<feature type="binding site" evidence="7">
    <location>
        <begin position="87"/>
        <end position="90"/>
    </location>
    <ligand>
        <name>GTP</name>
        <dbReference type="ChEBI" id="CHEBI:37565"/>
    </ligand>
</feature>
<dbReference type="InterPro" id="IPR035654">
    <property type="entry name" value="LepA_IV"/>
</dbReference>
<dbReference type="HAMAP" id="MF_00071">
    <property type="entry name" value="LepA"/>
    <property type="match status" value="1"/>
</dbReference>
<dbReference type="InterPro" id="IPR013842">
    <property type="entry name" value="LepA_CTD"/>
</dbReference>
<dbReference type="PANTHER" id="PTHR43512">
    <property type="entry name" value="TRANSLATION FACTOR GUF1-RELATED"/>
    <property type="match status" value="1"/>
</dbReference>
<evidence type="ECO:0000313" key="10">
    <source>
        <dbReference type="Proteomes" id="UP001174909"/>
    </source>
</evidence>
<dbReference type="SUPFAM" id="SSF50447">
    <property type="entry name" value="Translation proteins"/>
    <property type="match status" value="1"/>
</dbReference>
<dbReference type="EMBL" id="CASHTH010003106">
    <property type="protein sequence ID" value="CAI8040384.1"/>
    <property type="molecule type" value="Genomic_DNA"/>
</dbReference>
<dbReference type="InterPro" id="IPR005225">
    <property type="entry name" value="Small_GTP-bd"/>
</dbReference>
<dbReference type="InterPro" id="IPR000640">
    <property type="entry name" value="EFG_V-like"/>
</dbReference>
<gene>
    <name evidence="9" type="ORF">GBAR_LOCUS22515</name>
</gene>
<dbReference type="PROSITE" id="PS51722">
    <property type="entry name" value="G_TR_2"/>
    <property type="match status" value="1"/>
</dbReference>
<evidence type="ECO:0000256" key="7">
    <source>
        <dbReference type="HAMAP-Rule" id="MF_03137"/>
    </source>
</evidence>
<keyword evidence="2 7" id="KW-0547">Nucleotide-binding</keyword>
<accession>A0AA35T361</accession>
<dbReference type="InterPro" id="IPR038363">
    <property type="entry name" value="LepA_C_sf"/>
</dbReference>
<dbReference type="InterPro" id="IPR009000">
    <property type="entry name" value="Transl_B-barrel_sf"/>
</dbReference>
<dbReference type="GO" id="GO:0045727">
    <property type="term" value="P:positive regulation of translation"/>
    <property type="evidence" value="ECO:0007669"/>
    <property type="project" value="UniProtKB-UniRule"/>
</dbReference>
<dbReference type="CDD" id="cd16260">
    <property type="entry name" value="EF4_III"/>
    <property type="match status" value="1"/>
</dbReference>
<dbReference type="Gene3D" id="3.30.70.240">
    <property type="match status" value="2"/>
</dbReference>
<comment type="subcellular location">
    <subcellularLocation>
        <location evidence="7">Mitochondrion inner membrane</location>
        <topology evidence="7">Peripheral membrane protein</topology>
        <orientation evidence="7">Matrix side</orientation>
    </subcellularLocation>
</comment>
<dbReference type="InterPro" id="IPR027417">
    <property type="entry name" value="P-loop_NTPase"/>
</dbReference>
<evidence type="ECO:0000256" key="1">
    <source>
        <dbReference type="ARBA" id="ARBA00005454"/>
    </source>
</evidence>
<dbReference type="GO" id="GO:0005759">
    <property type="term" value="C:mitochondrial matrix"/>
    <property type="evidence" value="ECO:0007669"/>
    <property type="project" value="UniProtKB-UniRule"/>
</dbReference>
<dbReference type="AlphaFoldDB" id="A0AA35T361"/>
<dbReference type="NCBIfam" id="TIGR00231">
    <property type="entry name" value="small_GTP"/>
    <property type="match status" value="1"/>
</dbReference>
<comment type="caution">
    <text evidence="7">Lacks conserved residue(s) required for the propagation of feature annotation.</text>
</comment>
<reference evidence="9" key="1">
    <citation type="submission" date="2023-03" db="EMBL/GenBank/DDBJ databases">
        <authorList>
            <person name="Steffen K."/>
            <person name="Cardenas P."/>
        </authorList>
    </citation>
    <scope>NUCLEOTIDE SEQUENCE</scope>
</reference>
<dbReference type="Pfam" id="PF14492">
    <property type="entry name" value="EFG_III"/>
    <property type="match status" value="1"/>
</dbReference>
<dbReference type="EC" id="3.6.5.n1" evidence="7"/>
<dbReference type="FunFam" id="2.40.30.10:FF:000015">
    <property type="entry name" value="Translation factor GUF1, mitochondrial"/>
    <property type="match status" value="1"/>
</dbReference>
<dbReference type="SUPFAM" id="SSF54980">
    <property type="entry name" value="EF-G C-terminal domain-like"/>
    <property type="match status" value="2"/>
</dbReference>
<sequence>MEIERERGITIKSQAISLPHDHHGTRYLLNLIDTPGHVDFTYEVSRVISACEGALLLVDATQGVEAQTLANYFLALEHDLEVIPVINKIDLPAADIDRTRSQIERDLGLDAEEAVLVSAKTGQGIDRLLEAIVTRIPAPDGDPEAPLQALVFDSAYDPYRGVVVHVRVVAGRIVPDARIRFWAGDDATYRVEELGLFGIKPQPTAALNAGEVGYLVAGIRSVGQARVGNTITEAERPCAAPLHGFREAKPVVFAAIYPLDADQYDELAAGLARLQLNDSTLSFTKESSVALGFGFRCGFLGLLHLEVVQERLEREFGLGVVLTAPSVEYRIRLQDGSEFSVHTPGEYPDPGTIEQVQEPYVRASIITPSEYQSLNYLDETRMELRFDLPLAEIVTDFYDRLKSVTRGYASFDYEVADYRDTDIVRLDLLLNGQPVDALAQLVYRGSAVRRAREVCRKLRDQIPRHQFKIPIQGAIGGQIIARETINAYRKDVTAKLYGGDITRKRKLLEKQKAGKKRMKAVGAVEIPKEAFVAVLRGADA</sequence>
<keyword evidence="4 7" id="KW-0648">Protein biosynthesis</keyword>
<dbReference type="InterPro" id="IPR041095">
    <property type="entry name" value="EFG_II"/>
</dbReference>
<dbReference type="Gene3D" id="2.40.30.10">
    <property type="entry name" value="Translation factors"/>
    <property type="match status" value="1"/>
</dbReference>
<dbReference type="Pfam" id="PF00009">
    <property type="entry name" value="GTP_EFTU"/>
    <property type="match status" value="1"/>
</dbReference>
<dbReference type="NCBIfam" id="TIGR01393">
    <property type="entry name" value="lepA"/>
    <property type="match status" value="1"/>
</dbReference>
<keyword evidence="9" id="KW-0251">Elongation factor</keyword>
<keyword evidence="10" id="KW-1185">Reference proteome</keyword>
<dbReference type="FunFam" id="3.30.70.870:FF:000004">
    <property type="entry name" value="Translation factor GUF1, mitochondrial"/>
    <property type="match status" value="1"/>
</dbReference>
<comment type="catalytic activity">
    <reaction evidence="7">
        <text>GTP + H2O = GDP + phosphate + H(+)</text>
        <dbReference type="Rhea" id="RHEA:19669"/>
        <dbReference type="ChEBI" id="CHEBI:15377"/>
        <dbReference type="ChEBI" id="CHEBI:15378"/>
        <dbReference type="ChEBI" id="CHEBI:37565"/>
        <dbReference type="ChEBI" id="CHEBI:43474"/>
        <dbReference type="ChEBI" id="CHEBI:58189"/>
        <dbReference type="EC" id="3.6.5.n1"/>
    </reaction>
</comment>
<dbReference type="PRINTS" id="PR00315">
    <property type="entry name" value="ELONGATNFCT"/>
</dbReference>
<dbReference type="Proteomes" id="UP001174909">
    <property type="component" value="Unassembled WGS sequence"/>
</dbReference>
<keyword evidence="7" id="KW-0999">Mitochondrion inner membrane</keyword>
<dbReference type="SUPFAM" id="SSF52540">
    <property type="entry name" value="P-loop containing nucleoside triphosphate hydrolases"/>
    <property type="match status" value="1"/>
</dbReference>
<dbReference type="GO" id="GO:0005743">
    <property type="term" value="C:mitochondrial inner membrane"/>
    <property type="evidence" value="ECO:0007669"/>
    <property type="project" value="UniProtKB-SubCell"/>
</dbReference>
<evidence type="ECO:0000256" key="2">
    <source>
        <dbReference type="ARBA" id="ARBA00022741"/>
    </source>
</evidence>
<evidence type="ECO:0000256" key="3">
    <source>
        <dbReference type="ARBA" id="ARBA00022801"/>
    </source>
</evidence>
<dbReference type="Pfam" id="PF06421">
    <property type="entry name" value="LepA_C"/>
    <property type="match status" value="1"/>
</dbReference>
<dbReference type="Pfam" id="PF00679">
    <property type="entry name" value="EFG_C"/>
    <property type="match status" value="1"/>
</dbReference>
<dbReference type="InterPro" id="IPR000795">
    <property type="entry name" value="T_Tr_GTP-bd_dom"/>
</dbReference>
<comment type="function">
    <text evidence="7">Promotes mitochondrial protein synthesis. May act as a fidelity factor of the translation reaction, by catalyzing a one-codon backward translocation of tRNAs on improperly translocated ribosomes. Binds to mitochondrial ribosomes in a GTP-dependent manner.</text>
</comment>
<feature type="domain" description="Tr-type G" evidence="8">
    <location>
        <begin position="1"/>
        <end position="140"/>
    </location>
</feature>
<evidence type="ECO:0000256" key="6">
    <source>
        <dbReference type="ARBA" id="ARBA00023136"/>
    </source>
</evidence>
<keyword evidence="3 7" id="KW-0378">Hydrolase</keyword>
<evidence type="ECO:0000256" key="4">
    <source>
        <dbReference type="ARBA" id="ARBA00022917"/>
    </source>
</evidence>
<dbReference type="FunFam" id="3.30.70.2570:FF:000001">
    <property type="entry name" value="Translation factor GUF1, mitochondrial"/>
    <property type="match status" value="1"/>
</dbReference>
<dbReference type="GO" id="GO:0003746">
    <property type="term" value="F:translation elongation factor activity"/>
    <property type="evidence" value="ECO:0007669"/>
    <property type="project" value="UniProtKB-KW"/>
</dbReference>
<dbReference type="InterPro" id="IPR006297">
    <property type="entry name" value="EF-4"/>
</dbReference>
<comment type="similarity">
    <text evidence="1">Belongs to the TRAFAC class translation factor GTPase superfamily. Classic translation factor GTPase family. LepA subfamily.</text>
</comment>
<evidence type="ECO:0000256" key="5">
    <source>
        <dbReference type="ARBA" id="ARBA00023134"/>
    </source>
</evidence>
<name>A0AA35T361_GEOBA</name>
<dbReference type="Gene3D" id="3.30.70.870">
    <property type="entry name" value="Elongation Factor G (Translational Gtpase), domain 3"/>
    <property type="match status" value="1"/>
</dbReference>
<comment type="similarity">
    <text evidence="7">Belongs to the GTP-binding elongation factor family. LepA subfamily.</text>
</comment>